<dbReference type="AlphaFoldDB" id="C1MNE7"/>
<dbReference type="KEGG" id="mpp:MICPUCDRAFT_38503"/>
<reference evidence="2 3" key="1">
    <citation type="journal article" date="2009" name="Science">
        <title>Green evolution and dynamic adaptations revealed by genomes of the marine picoeukaryotes Micromonas.</title>
        <authorList>
            <person name="Worden A.Z."/>
            <person name="Lee J.H."/>
            <person name="Mock T."/>
            <person name="Rouze P."/>
            <person name="Simmons M.P."/>
            <person name="Aerts A.L."/>
            <person name="Allen A.E."/>
            <person name="Cuvelier M.L."/>
            <person name="Derelle E."/>
            <person name="Everett M.V."/>
            <person name="Foulon E."/>
            <person name="Grimwood J."/>
            <person name="Gundlach H."/>
            <person name="Henrissat B."/>
            <person name="Napoli C."/>
            <person name="McDonald S.M."/>
            <person name="Parker M.S."/>
            <person name="Rombauts S."/>
            <person name="Salamov A."/>
            <person name="Von Dassow P."/>
            <person name="Badger J.H."/>
            <person name="Coutinho P.M."/>
            <person name="Demir E."/>
            <person name="Dubchak I."/>
            <person name="Gentemann C."/>
            <person name="Eikrem W."/>
            <person name="Gready J.E."/>
            <person name="John U."/>
            <person name="Lanier W."/>
            <person name="Lindquist E.A."/>
            <person name="Lucas S."/>
            <person name="Mayer K.F."/>
            <person name="Moreau H."/>
            <person name="Not F."/>
            <person name="Otillar R."/>
            <person name="Panaud O."/>
            <person name="Pangilinan J."/>
            <person name="Paulsen I."/>
            <person name="Piegu B."/>
            <person name="Poliakov A."/>
            <person name="Robbens S."/>
            <person name="Schmutz J."/>
            <person name="Toulza E."/>
            <person name="Wyss T."/>
            <person name="Zelensky A."/>
            <person name="Zhou K."/>
            <person name="Armbrust E.V."/>
            <person name="Bhattacharya D."/>
            <person name="Goodenough U.W."/>
            <person name="Van de Peer Y."/>
            <person name="Grigoriev I.V."/>
        </authorList>
    </citation>
    <scope>NUCLEOTIDE SEQUENCE [LARGE SCALE GENOMIC DNA]</scope>
    <source>
        <strain evidence="2 3">CCMP1545</strain>
    </source>
</reference>
<evidence type="ECO:0000313" key="2">
    <source>
        <dbReference type="EMBL" id="EEH58283.1"/>
    </source>
</evidence>
<organism evidence="3">
    <name type="scientific">Micromonas pusilla (strain CCMP1545)</name>
    <name type="common">Picoplanktonic green alga</name>
    <dbReference type="NCBI Taxonomy" id="564608"/>
    <lineage>
        <taxon>Eukaryota</taxon>
        <taxon>Viridiplantae</taxon>
        <taxon>Chlorophyta</taxon>
        <taxon>Mamiellophyceae</taxon>
        <taxon>Mamiellales</taxon>
        <taxon>Mamiellaceae</taxon>
        <taxon>Micromonas</taxon>
    </lineage>
</organism>
<feature type="compositionally biased region" description="Low complexity" evidence="1">
    <location>
        <begin position="1"/>
        <end position="34"/>
    </location>
</feature>
<sequence>MLASSSSVRASGATAGRATRAPRATRRVASSSARPGRRRARSSASDRAHRPGPNTSSSSSVVVAAGPTPAATFELAVDAARAGAISLDDPASLIGPVGSLVAVAYIARVVWTGTETIKRLKAELTAEGYDVDEFNKVGELKAIRNAVDNGTVDGIYDKVWYNRLVMSAGAGSITDVQKAKAYWRKRGVTVNTLADMDKVTKYMEKKYGKSAKMNK</sequence>
<evidence type="ECO:0000256" key="1">
    <source>
        <dbReference type="SAM" id="MobiDB-lite"/>
    </source>
</evidence>
<dbReference type="EMBL" id="GG663737">
    <property type="protein sequence ID" value="EEH58283.1"/>
    <property type="molecule type" value="Genomic_DNA"/>
</dbReference>
<evidence type="ECO:0000313" key="3">
    <source>
        <dbReference type="Proteomes" id="UP000001876"/>
    </source>
</evidence>
<dbReference type="Proteomes" id="UP000001876">
    <property type="component" value="Unassembled WGS sequence"/>
</dbReference>
<gene>
    <name evidence="2" type="ORF">MICPUCDRAFT_38503</name>
</gene>
<dbReference type="GeneID" id="9682531"/>
<dbReference type="RefSeq" id="XP_003056638.1">
    <property type="nucleotide sequence ID" value="XM_003056592.1"/>
</dbReference>
<name>C1MNE7_MICPC</name>
<dbReference type="OrthoDB" id="500757at2759"/>
<keyword evidence="3" id="KW-1185">Reference proteome</keyword>
<feature type="compositionally biased region" description="Low complexity" evidence="1">
    <location>
        <begin position="51"/>
        <end position="63"/>
    </location>
</feature>
<protein>
    <submittedName>
        <fullName evidence="2">Predicted protein</fullName>
    </submittedName>
</protein>
<feature type="region of interest" description="Disordered" evidence="1">
    <location>
        <begin position="1"/>
        <end position="63"/>
    </location>
</feature>
<proteinExistence type="predicted"/>
<accession>C1MNE7</accession>